<dbReference type="GO" id="GO:0000175">
    <property type="term" value="F:3'-5'-RNA exonuclease activity"/>
    <property type="evidence" value="ECO:0007669"/>
    <property type="project" value="InterPro"/>
</dbReference>
<name>A0A937K4Q6_9CLOT</name>
<gene>
    <name evidence="5" type="ORF">JK634_06690</name>
</gene>
<evidence type="ECO:0000256" key="2">
    <source>
        <dbReference type="ARBA" id="ARBA00022801"/>
    </source>
</evidence>
<dbReference type="AlphaFoldDB" id="A0A937K4Q6"/>
<dbReference type="Gene3D" id="3.30.420.10">
    <property type="entry name" value="Ribonuclease H-like superfamily/Ribonuclease H"/>
    <property type="match status" value="1"/>
</dbReference>
<dbReference type="InterPro" id="IPR036397">
    <property type="entry name" value="RNaseH_sf"/>
</dbReference>
<keyword evidence="3 5" id="KW-0269">Exonuclease</keyword>
<dbReference type="InterPro" id="IPR013520">
    <property type="entry name" value="Ribonucl_H"/>
</dbReference>
<dbReference type="GO" id="GO:0003676">
    <property type="term" value="F:nucleic acid binding"/>
    <property type="evidence" value="ECO:0007669"/>
    <property type="project" value="InterPro"/>
</dbReference>
<comment type="caution">
    <text evidence="5">The sequence shown here is derived from an EMBL/GenBank/DDBJ whole genome shotgun (WGS) entry which is preliminary data.</text>
</comment>
<dbReference type="PANTHER" id="PTHR23044:SF61">
    <property type="entry name" value="3'-5' EXORIBONUCLEASE 1-RELATED"/>
    <property type="match status" value="1"/>
</dbReference>
<accession>A0A937K4Q6</accession>
<dbReference type="EMBL" id="JAESWA010000020">
    <property type="protein sequence ID" value="MBL4931485.1"/>
    <property type="molecule type" value="Genomic_DNA"/>
</dbReference>
<dbReference type="CDD" id="cd06133">
    <property type="entry name" value="ERI-1_3'hExo_like"/>
    <property type="match status" value="1"/>
</dbReference>
<dbReference type="InterPro" id="IPR012337">
    <property type="entry name" value="RNaseH-like_sf"/>
</dbReference>
<keyword evidence="1" id="KW-0540">Nuclease</keyword>
<dbReference type="SMART" id="SM00479">
    <property type="entry name" value="EXOIII"/>
    <property type="match status" value="1"/>
</dbReference>
<dbReference type="RefSeq" id="WP_202766870.1">
    <property type="nucleotide sequence ID" value="NZ_JAESWA010000020.1"/>
</dbReference>
<feature type="domain" description="Exonuclease" evidence="4">
    <location>
        <begin position="2"/>
        <end position="190"/>
    </location>
</feature>
<organism evidence="5 6">
    <name type="scientific">Clostridium paridis</name>
    <dbReference type="NCBI Taxonomy" id="2803863"/>
    <lineage>
        <taxon>Bacteria</taxon>
        <taxon>Bacillati</taxon>
        <taxon>Bacillota</taxon>
        <taxon>Clostridia</taxon>
        <taxon>Eubacteriales</taxon>
        <taxon>Clostridiaceae</taxon>
        <taxon>Clostridium</taxon>
    </lineage>
</organism>
<keyword evidence="2" id="KW-0378">Hydrolase</keyword>
<keyword evidence="6" id="KW-1185">Reference proteome</keyword>
<reference evidence="5" key="1">
    <citation type="submission" date="2021-01" db="EMBL/GenBank/DDBJ databases">
        <title>Genome public.</title>
        <authorList>
            <person name="Liu C."/>
            <person name="Sun Q."/>
        </authorList>
    </citation>
    <scope>NUCLEOTIDE SEQUENCE</scope>
    <source>
        <strain evidence="5">YIM B02565</strain>
    </source>
</reference>
<evidence type="ECO:0000313" key="5">
    <source>
        <dbReference type="EMBL" id="MBL4931485.1"/>
    </source>
</evidence>
<dbReference type="InterPro" id="IPR047201">
    <property type="entry name" value="ERI-1_3'hExo-like"/>
</dbReference>
<evidence type="ECO:0000256" key="3">
    <source>
        <dbReference type="ARBA" id="ARBA00022839"/>
    </source>
</evidence>
<dbReference type="Pfam" id="PF00929">
    <property type="entry name" value="RNase_T"/>
    <property type="match status" value="1"/>
</dbReference>
<dbReference type="PANTHER" id="PTHR23044">
    <property type="entry name" value="3'-5' EXONUCLEASE ERI1-RELATED"/>
    <property type="match status" value="1"/>
</dbReference>
<evidence type="ECO:0000313" key="6">
    <source>
        <dbReference type="Proteomes" id="UP000623681"/>
    </source>
</evidence>
<dbReference type="Proteomes" id="UP000623681">
    <property type="component" value="Unassembled WGS sequence"/>
</dbReference>
<sequence>MNYIIFDLEFNQGYKYARKNDSPINPSCPFEIIQIGAVKLNSEFNIISSYNRLVKPQIYKNLHSFIKEMTNLTIEDLNNSKNFSEVYLEFVDFIGKDENILCVWGTADIRELFRNIYFFHLDDSLITKEYIDIQHYASKYFNCPKGTNIGLNNAITLLDIPIINQFHDAYNDACYTVQVFTNIYTENIVSKKYSKNTNVKRKNSKSKIDTYHLIEQFEKMYNRKMTKEEKGIIKLAYLMGKTNQFQIKN</sequence>
<protein>
    <submittedName>
        <fullName evidence="5">Exonuclease domain-containing protein</fullName>
    </submittedName>
</protein>
<dbReference type="SUPFAM" id="SSF53098">
    <property type="entry name" value="Ribonuclease H-like"/>
    <property type="match status" value="1"/>
</dbReference>
<proteinExistence type="predicted"/>
<dbReference type="InterPro" id="IPR051274">
    <property type="entry name" value="3-5_Exoribonuclease"/>
</dbReference>
<evidence type="ECO:0000256" key="1">
    <source>
        <dbReference type="ARBA" id="ARBA00022722"/>
    </source>
</evidence>
<evidence type="ECO:0000259" key="4">
    <source>
        <dbReference type="SMART" id="SM00479"/>
    </source>
</evidence>